<evidence type="ECO:0000313" key="8">
    <source>
        <dbReference type="EMBL" id="KNC78917.1"/>
    </source>
</evidence>
<evidence type="ECO:0000256" key="1">
    <source>
        <dbReference type="ARBA" id="ARBA00004127"/>
    </source>
</evidence>
<dbReference type="GO" id="GO:0005345">
    <property type="term" value="F:purine nucleobase transmembrane transporter activity"/>
    <property type="evidence" value="ECO:0007669"/>
    <property type="project" value="TreeGrafter"/>
</dbReference>
<feature type="transmembrane region" description="Helical" evidence="7">
    <location>
        <begin position="227"/>
        <end position="244"/>
    </location>
</feature>
<dbReference type="Pfam" id="PF00860">
    <property type="entry name" value="Xan_ur_permease"/>
    <property type="match status" value="1"/>
</dbReference>
<feature type="transmembrane region" description="Helical" evidence="7">
    <location>
        <begin position="84"/>
        <end position="107"/>
    </location>
</feature>
<evidence type="ECO:0000256" key="7">
    <source>
        <dbReference type="SAM" id="Phobius"/>
    </source>
</evidence>
<dbReference type="GO" id="GO:0015854">
    <property type="term" value="P:guanine transport"/>
    <property type="evidence" value="ECO:0007669"/>
    <property type="project" value="TreeGrafter"/>
</dbReference>
<dbReference type="GeneID" id="25909176"/>
<evidence type="ECO:0000256" key="4">
    <source>
        <dbReference type="ARBA" id="ARBA00022692"/>
    </source>
</evidence>
<keyword evidence="3" id="KW-0813">Transport</keyword>
<feature type="transmembrane region" description="Helical" evidence="7">
    <location>
        <begin position="168"/>
        <end position="185"/>
    </location>
</feature>
<feature type="transmembrane region" description="Helical" evidence="7">
    <location>
        <begin position="444"/>
        <end position="464"/>
    </location>
</feature>
<evidence type="ECO:0008006" key="10">
    <source>
        <dbReference type="Google" id="ProtNLM"/>
    </source>
</evidence>
<dbReference type="OrthoDB" id="431212at2759"/>
<proteinExistence type="inferred from homology"/>
<feature type="transmembrane region" description="Helical" evidence="7">
    <location>
        <begin position="351"/>
        <end position="369"/>
    </location>
</feature>
<dbReference type="GO" id="GO:0012505">
    <property type="term" value="C:endomembrane system"/>
    <property type="evidence" value="ECO:0007669"/>
    <property type="project" value="UniProtKB-SubCell"/>
</dbReference>
<keyword evidence="6 7" id="KW-0472">Membrane</keyword>
<gene>
    <name evidence="8" type="ORF">SARC_08672</name>
</gene>
<dbReference type="eggNOG" id="ENOG502QQ5E">
    <property type="taxonomic scope" value="Eukaryota"/>
</dbReference>
<reference evidence="8 9" key="1">
    <citation type="submission" date="2011-02" db="EMBL/GenBank/DDBJ databases">
        <title>The Genome Sequence of Sphaeroforma arctica JP610.</title>
        <authorList>
            <consortium name="The Broad Institute Genome Sequencing Platform"/>
            <person name="Russ C."/>
            <person name="Cuomo C."/>
            <person name="Young S.K."/>
            <person name="Zeng Q."/>
            <person name="Gargeya S."/>
            <person name="Alvarado L."/>
            <person name="Berlin A."/>
            <person name="Chapman S.B."/>
            <person name="Chen Z."/>
            <person name="Freedman E."/>
            <person name="Gellesch M."/>
            <person name="Goldberg J."/>
            <person name="Griggs A."/>
            <person name="Gujja S."/>
            <person name="Heilman E."/>
            <person name="Heiman D."/>
            <person name="Howarth C."/>
            <person name="Mehta T."/>
            <person name="Neiman D."/>
            <person name="Pearson M."/>
            <person name="Roberts A."/>
            <person name="Saif S."/>
            <person name="Shea T."/>
            <person name="Shenoy N."/>
            <person name="Sisk P."/>
            <person name="Stolte C."/>
            <person name="Sykes S."/>
            <person name="White J."/>
            <person name="Yandava C."/>
            <person name="Burger G."/>
            <person name="Gray M.W."/>
            <person name="Holland P.W.H."/>
            <person name="King N."/>
            <person name="Lang F.B.F."/>
            <person name="Roger A.J."/>
            <person name="Ruiz-Trillo I."/>
            <person name="Haas B."/>
            <person name="Nusbaum C."/>
            <person name="Birren B."/>
        </authorList>
    </citation>
    <scope>NUCLEOTIDE SEQUENCE [LARGE SCALE GENOMIC DNA]</scope>
    <source>
        <strain evidence="8 9">JP610</strain>
    </source>
</reference>
<dbReference type="GO" id="GO:0005886">
    <property type="term" value="C:plasma membrane"/>
    <property type="evidence" value="ECO:0007669"/>
    <property type="project" value="TreeGrafter"/>
</dbReference>
<dbReference type="RefSeq" id="XP_014152819.1">
    <property type="nucleotide sequence ID" value="XM_014297344.1"/>
</dbReference>
<dbReference type="Proteomes" id="UP000054560">
    <property type="component" value="Unassembled WGS sequence"/>
</dbReference>
<evidence type="ECO:0000256" key="2">
    <source>
        <dbReference type="ARBA" id="ARBA00005697"/>
    </source>
</evidence>
<evidence type="ECO:0000256" key="5">
    <source>
        <dbReference type="ARBA" id="ARBA00022989"/>
    </source>
</evidence>
<dbReference type="AlphaFoldDB" id="A0A0L0FQ43"/>
<feature type="transmembrane region" description="Helical" evidence="7">
    <location>
        <begin position="390"/>
        <end position="409"/>
    </location>
</feature>
<feature type="transmembrane region" description="Helical" evidence="7">
    <location>
        <begin position="137"/>
        <end position="156"/>
    </location>
</feature>
<dbReference type="EMBL" id="KQ242397">
    <property type="protein sequence ID" value="KNC78917.1"/>
    <property type="molecule type" value="Genomic_DNA"/>
</dbReference>
<feature type="transmembrane region" description="Helical" evidence="7">
    <location>
        <begin position="415"/>
        <end position="432"/>
    </location>
</feature>
<keyword evidence="4 7" id="KW-0812">Transmembrane</keyword>
<sequence>MSSLQKMNTRFNDSVVGRYFKVAERGSTLTTEIRAGFTTFLTMAYILAVNPSIIGDTGGPCVTMAAEAGTDIDPECLADFKKDLVVATAVASLIACLLMGMVARLPFMLMPGMGMNAYFAYQVVGYMGSGSIPYETALTAVFVEGLIFLFLAVTGLRQYIAELIPRPVRIATSAGIGMFLAFIGFQTSNGIGLVTADPATLVTLGGCAPENRSSEFPVTCETKLDSPYLWIGLMGLFIMGLLSVRKWDLSLFLGIVFVTCISWIPYTSFSQFPDTVLGNDRLDYFKQVIDFHSISMTAGALDFEFDNAQMWLALLTFLYVDLLDTTGTLYSLCKFAGFIDESDSVDFEGSYAAFSVDAVATIIGSTLGLSPVTTASESGSGIVAGGRTGIVALVGVVMFSLSCFFAPIIVNIPVWATGPALIMVGVLMSRALADVDWEDPLEAIPAFVTATLMPFTYSIAYGLIGGILVYVVLYTTNVAWDWSMWAFYWLVNKVFKAEWEMPEKGQTPIPRMAKNRLPHSFESWNKQETAKQRAALSMKELDPEGSADVVTVTSKKDKEGEKVDDLAVDEIETVITI</sequence>
<dbReference type="STRING" id="667725.A0A0L0FQ43"/>
<name>A0A0L0FQ43_9EUKA</name>
<accession>A0A0L0FQ43</accession>
<dbReference type="InterPro" id="IPR006043">
    <property type="entry name" value="NCS2"/>
</dbReference>
<organism evidence="8 9">
    <name type="scientific">Sphaeroforma arctica JP610</name>
    <dbReference type="NCBI Taxonomy" id="667725"/>
    <lineage>
        <taxon>Eukaryota</taxon>
        <taxon>Ichthyosporea</taxon>
        <taxon>Ichthyophonida</taxon>
        <taxon>Sphaeroforma</taxon>
    </lineage>
</organism>
<protein>
    <recommendedName>
        <fullName evidence="10">MFS transporter, AGZA family, xanthine/uracil permease</fullName>
    </recommendedName>
</protein>
<dbReference type="PANTHER" id="PTHR43337">
    <property type="entry name" value="XANTHINE/URACIL PERMEASE C887.17-RELATED"/>
    <property type="match status" value="1"/>
</dbReference>
<keyword evidence="5 7" id="KW-1133">Transmembrane helix</keyword>
<dbReference type="InterPro" id="IPR045018">
    <property type="entry name" value="Azg-like"/>
</dbReference>
<comment type="subcellular location">
    <subcellularLocation>
        <location evidence="1">Endomembrane system</location>
        <topology evidence="1">Multi-pass membrane protein</topology>
    </subcellularLocation>
</comment>
<dbReference type="PANTHER" id="PTHR43337:SF1">
    <property type="entry name" value="XANTHINE_URACIL PERMEASE C887.17-RELATED"/>
    <property type="match status" value="1"/>
</dbReference>
<dbReference type="GO" id="GO:0015853">
    <property type="term" value="P:adenine transport"/>
    <property type="evidence" value="ECO:0007669"/>
    <property type="project" value="TreeGrafter"/>
</dbReference>
<evidence type="ECO:0000313" key="9">
    <source>
        <dbReference type="Proteomes" id="UP000054560"/>
    </source>
</evidence>
<comment type="similarity">
    <text evidence="2">Belongs to the nucleobase:cation symporter-2 (NCS2) (TC 2.A.40) family. Azg-like subfamily.</text>
</comment>
<evidence type="ECO:0000256" key="3">
    <source>
        <dbReference type="ARBA" id="ARBA00022448"/>
    </source>
</evidence>
<feature type="transmembrane region" description="Helical" evidence="7">
    <location>
        <begin position="251"/>
        <end position="269"/>
    </location>
</feature>
<keyword evidence="9" id="KW-1185">Reference proteome</keyword>
<evidence type="ECO:0000256" key="6">
    <source>
        <dbReference type="ARBA" id="ARBA00023136"/>
    </source>
</evidence>